<dbReference type="AlphaFoldDB" id="A0A6J5UNL6"/>
<accession>A0A6J5UNL6</accession>
<organism evidence="1 2">
    <name type="scientific">Prunus armeniaca</name>
    <name type="common">Apricot</name>
    <name type="synonym">Armeniaca vulgaris</name>
    <dbReference type="NCBI Taxonomy" id="36596"/>
    <lineage>
        <taxon>Eukaryota</taxon>
        <taxon>Viridiplantae</taxon>
        <taxon>Streptophyta</taxon>
        <taxon>Embryophyta</taxon>
        <taxon>Tracheophyta</taxon>
        <taxon>Spermatophyta</taxon>
        <taxon>Magnoliopsida</taxon>
        <taxon>eudicotyledons</taxon>
        <taxon>Gunneridae</taxon>
        <taxon>Pentapetalae</taxon>
        <taxon>rosids</taxon>
        <taxon>fabids</taxon>
        <taxon>Rosales</taxon>
        <taxon>Rosaceae</taxon>
        <taxon>Amygdaloideae</taxon>
        <taxon>Amygdaleae</taxon>
        <taxon>Prunus</taxon>
    </lineage>
</organism>
<sequence>MTGPLGRFCFPLMKNVADATYSANIISTAEKLKNSTKHLSTVFIVIEV</sequence>
<dbReference type="EMBL" id="CAEKDK010000004">
    <property type="protein sequence ID" value="CAB4276844.1"/>
    <property type="molecule type" value="Genomic_DNA"/>
</dbReference>
<dbReference type="Proteomes" id="UP000507222">
    <property type="component" value="Unassembled WGS sequence"/>
</dbReference>
<gene>
    <name evidence="1" type="ORF">CURHAP_LOCUS26147</name>
</gene>
<reference evidence="1 2" key="1">
    <citation type="submission" date="2020-05" db="EMBL/GenBank/DDBJ databases">
        <authorList>
            <person name="Campoy J."/>
            <person name="Schneeberger K."/>
            <person name="Spophaly S."/>
        </authorList>
    </citation>
    <scope>NUCLEOTIDE SEQUENCE [LARGE SCALE GENOMIC DNA]</scope>
    <source>
        <strain evidence="1">PruArmRojPasFocal</strain>
    </source>
</reference>
<name>A0A6J5UNL6_PRUAR</name>
<evidence type="ECO:0000313" key="1">
    <source>
        <dbReference type="EMBL" id="CAB4276844.1"/>
    </source>
</evidence>
<protein>
    <submittedName>
        <fullName evidence="1">Uncharacterized protein</fullName>
    </submittedName>
</protein>
<evidence type="ECO:0000313" key="2">
    <source>
        <dbReference type="Proteomes" id="UP000507222"/>
    </source>
</evidence>
<proteinExistence type="predicted"/>